<dbReference type="CDD" id="cd05121">
    <property type="entry name" value="ABC1_ADCK3-like"/>
    <property type="match status" value="1"/>
</dbReference>
<evidence type="ECO:0000313" key="4">
    <source>
        <dbReference type="Proteomes" id="UP000006346"/>
    </source>
</evidence>
<keyword evidence="4" id="KW-1185">Reference proteome</keyword>
<name>G7WFW2_DESOD</name>
<dbReference type="GO" id="GO:0005524">
    <property type="term" value="F:ATP binding"/>
    <property type="evidence" value="ECO:0007669"/>
    <property type="project" value="InterPro"/>
</dbReference>
<dbReference type="Proteomes" id="UP000006346">
    <property type="component" value="Chromosome"/>
</dbReference>
<protein>
    <submittedName>
        <fullName evidence="3">Putative unusual protein kinase</fullName>
    </submittedName>
</protein>
<dbReference type="STRING" id="768706.Desor_4035"/>
<dbReference type="InterPro" id="IPR000719">
    <property type="entry name" value="Prot_kinase_dom"/>
</dbReference>
<accession>G7WFW2</accession>
<keyword evidence="3" id="KW-0808">Transferase</keyword>
<dbReference type="EMBL" id="CP003108">
    <property type="protein sequence ID" value="AET69477.1"/>
    <property type="molecule type" value="Genomic_DNA"/>
</dbReference>
<dbReference type="GO" id="GO:0004672">
    <property type="term" value="F:protein kinase activity"/>
    <property type="evidence" value="ECO:0007669"/>
    <property type="project" value="InterPro"/>
</dbReference>
<dbReference type="PROSITE" id="PS50011">
    <property type="entry name" value="PROTEIN_KINASE_DOM"/>
    <property type="match status" value="1"/>
</dbReference>
<keyword evidence="3" id="KW-0418">Kinase</keyword>
<dbReference type="KEGG" id="dor:Desor_4035"/>
<proteinExistence type="inferred from homology"/>
<dbReference type="OrthoDB" id="9795390at2"/>
<dbReference type="PATRIC" id="fig|768706.3.peg.4084"/>
<dbReference type="PANTHER" id="PTHR10566:SF113">
    <property type="entry name" value="PROTEIN ACTIVITY OF BC1 COMPLEX KINASE 7, CHLOROPLASTIC"/>
    <property type="match status" value="1"/>
</dbReference>
<dbReference type="Gene3D" id="1.10.510.10">
    <property type="entry name" value="Transferase(Phosphotransferase) domain 1"/>
    <property type="match status" value="1"/>
</dbReference>
<reference evidence="4" key="1">
    <citation type="submission" date="2011-11" db="EMBL/GenBank/DDBJ databases">
        <title>Complete sequence of Desulfosporosinus orientis DSM 765.</title>
        <authorList>
            <person name="Lucas S."/>
            <person name="Han J."/>
            <person name="Lapidus A."/>
            <person name="Cheng J.-F."/>
            <person name="Goodwin L."/>
            <person name="Pitluck S."/>
            <person name="Peters L."/>
            <person name="Ovchinnikova G."/>
            <person name="Teshima H."/>
            <person name="Detter J.C."/>
            <person name="Han C."/>
            <person name="Tapia R."/>
            <person name="Land M."/>
            <person name="Hauser L."/>
            <person name="Kyrpides N."/>
            <person name="Ivanova N."/>
            <person name="Pagani I."/>
            <person name="Pester M."/>
            <person name="Spring S."/>
            <person name="Ollivier B."/>
            <person name="Rattei T."/>
            <person name="Klenk H.-P."/>
            <person name="Wagner M."/>
            <person name="Loy A."/>
            <person name="Woyke T."/>
        </authorList>
    </citation>
    <scope>NUCLEOTIDE SEQUENCE [LARGE SCALE GENOMIC DNA]</scope>
    <source>
        <strain evidence="4">ATCC 19365 / DSM 765 / NCIMB 8382 / VKM B-1628</strain>
    </source>
</reference>
<comment type="similarity">
    <text evidence="1">Belongs to the protein kinase superfamily. ADCK protein kinase family.</text>
</comment>
<evidence type="ECO:0000313" key="3">
    <source>
        <dbReference type="EMBL" id="AET69477.1"/>
    </source>
</evidence>
<dbReference type="SUPFAM" id="SSF56112">
    <property type="entry name" value="Protein kinase-like (PK-like)"/>
    <property type="match status" value="1"/>
</dbReference>
<dbReference type="HOGENOM" id="CLU_006533_0_2_9"/>
<dbReference type="InterPro" id="IPR004147">
    <property type="entry name" value="ABC1_dom"/>
</dbReference>
<feature type="domain" description="Protein kinase" evidence="2">
    <location>
        <begin position="114"/>
        <end position="437"/>
    </location>
</feature>
<evidence type="ECO:0000259" key="2">
    <source>
        <dbReference type="PROSITE" id="PS50011"/>
    </source>
</evidence>
<dbReference type="RefSeq" id="WP_014186284.1">
    <property type="nucleotide sequence ID" value="NC_016584.1"/>
</dbReference>
<evidence type="ECO:0000256" key="1">
    <source>
        <dbReference type="ARBA" id="ARBA00009670"/>
    </source>
</evidence>
<dbReference type="PANTHER" id="PTHR10566">
    <property type="entry name" value="CHAPERONE-ACTIVITY OF BC1 COMPLEX CABC1 -RELATED"/>
    <property type="match status" value="1"/>
</dbReference>
<dbReference type="eggNOG" id="COG0661">
    <property type="taxonomic scope" value="Bacteria"/>
</dbReference>
<gene>
    <name evidence="3" type="ordered locus">Desor_4035</name>
</gene>
<sequence>MFEIPVRHFARYYEIISVFIRYGLGYLFIPGNSLPAKTDNLTILGIRLRNAFTELGPTFVKIGQIASTRPDLLPKPIVQELAKLQDRVQPLSIGVVRQVLETALQAPLESVYHEFKPIPLGSASMGQVHEAVLKNGDRVAVKIQRPFIQETVKTDLEIFQFLVNRIESKTQVGSRYPWRLMLEEFSNTITKELDFLNEGRNAEKLAKLSKGSSKIEIPKIYWEFSRPSVLTMEYISGIPLHKIMDSPEACHNVRQIAESLCRAIFQQIFRGGFYHADPHPGNVLILAESKIGLIDFGIMGQLSATMRKQILSLVSGMIRGNYDLIIKTLSKMGIVPDSLDKNSFQNDIARLRRKHIKVVGNKSGLGESIQEFFDIIYRYRIIIPSEFILMGKALLTLEGTLQELDPEFSLIEHAKPFSKGGVFKTIWTNVWNKIMSN</sequence>
<dbReference type="Pfam" id="PF03109">
    <property type="entry name" value="ABC1"/>
    <property type="match status" value="1"/>
</dbReference>
<organism evidence="3 4">
    <name type="scientific">Desulfosporosinus orientis (strain ATCC 19365 / DSM 765 / NCIMB 8382 / VKM B-1628 / Singapore I)</name>
    <name type="common">Desulfotomaculum orientis</name>
    <dbReference type="NCBI Taxonomy" id="768706"/>
    <lineage>
        <taxon>Bacteria</taxon>
        <taxon>Bacillati</taxon>
        <taxon>Bacillota</taxon>
        <taxon>Clostridia</taxon>
        <taxon>Eubacteriales</taxon>
        <taxon>Desulfitobacteriaceae</taxon>
        <taxon>Desulfosporosinus</taxon>
    </lineage>
</organism>
<dbReference type="InterPro" id="IPR050154">
    <property type="entry name" value="UbiB_kinase"/>
</dbReference>
<dbReference type="AlphaFoldDB" id="G7WFW2"/>
<reference evidence="3 4" key="2">
    <citation type="journal article" date="2012" name="J. Bacteriol.">
        <title>Complete genome sequences of Desulfosporosinus orientis DSM765T, Desulfosporosinus youngiae DSM17734T, Desulfosporosinus meridiei DSM13257T, and Desulfosporosinus acidiphilus DSM22704T.</title>
        <authorList>
            <person name="Pester M."/>
            <person name="Brambilla E."/>
            <person name="Alazard D."/>
            <person name="Rattei T."/>
            <person name="Weinmaier T."/>
            <person name="Han J."/>
            <person name="Lucas S."/>
            <person name="Lapidus A."/>
            <person name="Cheng J.F."/>
            <person name="Goodwin L."/>
            <person name="Pitluck S."/>
            <person name="Peters L."/>
            <person name="Ovchinnikova G."/>
            <person name="Teshima H."/>
            <person name="Detter J.C."/>
            <person name="Han C.S."/>
            <person name="Tapia R."/>
            <person name="Land M.L."/>
            <person name="Hauser L."/>
            <person name="Kyrpides N.C."/>
            <person name="Ivanova N.N."/>
            <person name="Pagani I."/>
            <person name="Huntmann M."/>
            <person name="Wei C.L."/>
            <person name="Davenport K.W."/>
            <person name="Daligault H."/>
            <person name="Chain P.S."/>
            <person name="Chen A."/>
            <person name="Mavromatis K."/>
            <person name="Markowitz V."/>
            <person name="Szeto E."/>
            <person name="Mikhailova N."/>
            <person name="Pati A."/>
            <person name="Wagner M."/>
            <person name="Woyke T."/>
            <person name="Ollivier B."/>
            <person name="Klenk H.P."/>
            <person name="Spring S."/>
            <person name="Loy A."/>
        </authorList>
    </citation>
    <scope>NUCLEOTIDE SEQUENCE [LARGE SCALE GENOMIC DNA]</scope>
    <source>
        <strain evidence="4">ATCC 19365 / DSM 765 / NCIMB 8382 / VKM B-1628</strain>
    </source>
</reference>
<dbReference type="InterPro" id="IPR011009">
    <property type="entry name" value="Kinase-like_dom_sf"/>
</dbReference>